<organism evidence="3 4">
    <name type="scientific">Dichelobacter nodosus (strain VCS1703A)</name>
    <dbReference type="NCBI Taxonomy" id="246195"/>
    <lineage>
        <taxon>Bacteria</taxon>
        <taxon>Pseudomonadati</taxon>
        <taxon>Pseudomonadota</taxon>
        <taxon>Gammaproteobacteria</taxon>
        <taxon>Cardiobacteriales</taxon>
        <taxon>Cardiobacteriaceae</taxon>
        <taxon>Dichelobacter</taxon>
    </lineage>
</organism>
<evidence type="ECO:0000256" key="1">
    <source>
        <dbReference type="ARBA" id="ARBA00005578"/>
    </source>
</evidence>
<dbReference type="Proteomes" id="UP000000248">
    <property type="component" value="Chromosome"/>
</dbReference>
<reference evidence="3 4" key="1">
    <citation type="journal article" date="2007" name="Nat. Biotechnol.">
        <title>Genome sequence and identification of candidate vaccine antigens from the animal pathogen Dichelobacter nodosus.</title>
        <authorList>
            <person name="Myers G.S."/>
            <person name="Parker D."/>
            <person name="Al-Hasani K."/>
            <person name="Kennan R.M."/>
            <person name="Seemann T."/>
            <person name="Ren Q."/>
            <person name="Badger J.H."/>
            <person name="Selengut J.D."/>
            <person name="Deboy R.T."/>
            <person name="Tettelin H."/>
            <person name="Boyce J.D."/>
            <person name="McCarl V.P."/>
            <person name="Han X."/>
            <person name="Nelson W.C."/>
            <person name="Madupu R."/>
            <person name="Mohamoud Y."/>
            <person name="Holley T."/>
            <person name="Fedorova N."/>
            <person name="Khouri H."/>
            <person name="Bottomley S.P."/>
            <person name="Whittington R.J."/>
            <person name="Adler B."/>
            <person name="Songer J.G."/>
            <person name="Rood J.I."/>
            <person name="Paulsen I.T."/>
        </authorList>
    </citation>
    <scope>NUCLEOTIDE SEQUENCE [LARGE SCALE GENOMIC DNA]</scope>
    <source>
        <strain evidence="3 4">VCS1703A</strain>
    </source>
</reference>
<evidence type="ECO:0000256" key="2">
    <source>
        <dbReference type="RuleBase" id="RU003860"/>
    </source>
</evidence>
<dbReference type="PANTHER" id="PTHR46229">
    <property type="entry name" value="BOLA TRANSCRIPTION REGULATOR"/>
    <property type="match status" value="1"/>
</dbReference>
<dbReference type="OrthoDB" id="9812890at2"/>
<sequence length="74" mass="7972">MQTDLIKQKIIAALGEADVIVTSVDGVHFEATVTSAAFAGHSRLEQHRMVLKALEDVISSNEVHALSLKTKVSD</sequence>
<proteinExistence type="inferred from homology"/>
<dbReference type="KEGG" id="dno:DNO_0854"/>
<protein>
    <submittedName>
        <fullName evidence="3">BolA family protein</fullName>
    </submittedName>
</protein>
<evidence type="ECO:0000313" key="3">
    <source>
        <dbReference type="EMBL" id="ABQ13758.1"/>
    </source>
</evidence>
<dbReference type="InterPro" id="IPR002634">
    <property type="entry name" value="BolA"/>
</dbReference>
<dbReference type="EMBL" id="CP000513">
    <property type="protein sequence ID" value="ABQ13758.1"/>
    <property type="molecule type" value="Genomic_DNA"/>
</dbReference>
<name>A5EYD7_DICNV</name>
<dbReference type="RefSeq" id="WP_012031175.1">
    <property type="nucleotide sequence ID" value="NC_009446.1"/>
</dbReference>
<dbReference type="InterPro" id="IPR050961">
    <property type="entry name" value="BolA/IbaG_stress_morph_reg"/>
</dbReference>
<dbReference type="HOGENOM" id="CLU_109462_4_2_6"/>
<dbReference type="PANTHER" id="PTHR46229:SF2">
    <property type="entry name" value="BOLA-LIKE PROTEIN 1"/>
    <property type="match status" value="1"/>
</dbReference>
<evidence type="ECO:0000313" key="4">
    <source>
        <dbReference type="Proteomes" id="UP000000248"/>
    </source>
</evidence>
<dbReference type="PIRSF" id="PIRSF003113">
    <property type="entry name" value="BolA"/>
    <property type="match status" value="1"/>
</dbReference>
<comment type="similarity">
    <text evidence="1 2">Belongs to the BolA/IbaG family.</text>
</comment>
<dbReference type="Gene3D" id="3.30.300.90">
    <property type="entry name" value="BolA-like"/>
    <property type="match status" value="1"/>
</dbReference>
<dbReference type="SUPFAM" id="SSF82657">
    <property type="entry name" value="BolA-like"/>
    <property type="match status" value="1"/>
</dbReference>
<dbReference type="Pfam" id="PF01722">
    <property type="entry name" value="BolA"/>
    <property type="match status" value="1"/>
</dbReference>
<accession>A5EYD7</accession>
<dbReference type="STRING" id="246195.DNO_0854"/>
<dbReference type="eggNOG" id="COG5007">
    <property type="taxonomic scope" value="Bacteria"/>
</dbReference>
<dbReference type="InterPro" id="IPR036065">
    <property type="entry name" value="BolA-like_sf"/>
</dbReference>
<dbReference type="AlphaFoldDB" id="A5EYD7"/>
<gene>
    <name evidence="3" type="ordered locus">DNO_0854</name>
</gene>
<keyword evidence="4" id="KW-1185">Reference proteome</keyword>